<comment type="catalytic activity">
    <reaction evidence="10">
        <text>isopentenyl diphosphate = dimethylallyl diphosphate</text>
        <dbReference type="Rhea" id="RHEA:23284"/>
        <dbReference type="ChEBI" id="CHEBI:57623"/>
        <dbReference type="ChEBI" id="CHEBI:128769"/>
        <dbReference type="EC" id="5.3.3.2"/>
    </reaction>
</comment>
<evidence type="ECO:0000313" key="13">
    <source>
        <dbReference type="EMBL" id="AAL76360.1"/>
    </source>
</evidence>
<evidence type="ECO:0000256" key="1">
    <source>
        <dbReference type="ARBA" id="ARBA00004826"/>
    </source>
</evidence>
<keyword evidence="5 10" id="KW-0479">Metal-binding</keyword>
<accession>Q8RTW6</accession>
<proteinExistence type="inferred from homology"/>
<evidence type="ECO:0000256" key="9">
    <source>
        <dbReference type="ARBA" id="ARBA00023235"/>
    </source>
</evidence>
<evidence type="ECO:0000256" key="7">
    <source>
        <dbReference type="ARBA" id="ARBA00023211"/>
    </source>
</evidence>
<evidence type="ECO:0000256" key="4">
    <source>
        <dbReference type="ARBA" id="ARBA00022490"/>
    </source>
</evidence>
<evidence type="ECO:0000256" key="6">
    <source>
        <dbReference type="ARBA" id="ARBA00022842"/>
    </source>
</evidence>
<comment type="cofactor">
    <cofactor evidence="10">
        <name>Mn(2+)</name>
        <dbReference type="ChEBI" id="CHEBI:29035"/>
    </cofactor>
    <text evidence="10">Binds 1 Mn(2+) ion per subunit.</text>
</comment>
<dbReference type="InterPro" id="IPR056375">
    <property type="entry name" value="Idi_bact"/>
</dbReference>
<comment type="pathway">
    <text evidence="1 10">Isoprenoid biosynthesis; dimethylallyl diphosphate biosynthesis; dimethylallyl diphosphate from isopentenyl diphosphate: step 1/1.</text>
</comment>
<feature type="active site" evidence="10 11">
    <location>
        <position position="76"/>
    </location>
</feature>
<evidence type="ECO:0000256" key="10">
    <source>
        <dbReference type="HAMAP-Rule" id="MF_00202"/>
    </source>
</evidence>
<dbReference type="EMBL" id="AE008919">
    <property type="protein sequence ID" value="AAL76360.1"/>
    <property type="molecule type" value="Genomic_DNA"/>
</dbReference>
<dbReference type="NCBIfam" id="NF002995">
    <property type="entry name" value="PRK03759.1"/>
    <property type="match status" value="1"/>
</dbReference>
<organism evidence="13">
    <name type="scientific">uncultured marine proteobacterium</name>
    <dbReference type="NCBI Taxonomy" id="482892"/>
    <lineage>
        <taxon>Bacteria</taxon>
        <taxon>Pseudomonadati</taxon>
        <taxon>Pseudomonadota</taxon>
        <taxon>environmental samples</taxon>
    </lineage>
</organism>
<dbReference type="UniPathway" id="UPA00059">
    <property type="reaction ID" value="UER00104"/>
</dbReference>
<feature type="binding site" evidence="10">
    <location>
        <position position="96"/>
    </location>
    <ligand>
        <name>Mg(2+)</name>
        <dbReference type="ChEBI" id="CHEBI:18420"/>
    </ligand>
</feature>
<comment type="cofactor">
    <cofactor evidence="10">
        <name>Mg(2+)</name>
        <dbReference type="ChEBI" id="CHEBI:18420"/>
    </cofactor>
    <text evidence="10">Binds 1 Mg(2+) ion per subunit. The magnesium ion binds only when substrate is bound.</text>
</comment>
<keyword evidence="9 10" id="KW-0413">Isomerase</keyword>
<keyword evidence="7 10" id="KW-0464">Manganese</keyword>
<dbReference type="HAMAP" id="MF_00202">
    <property type="entry name" value="Idi"/>
    <property type="match status" value="1"/>
</dbReference>
<feature type="binding site" evidence="10">
    <location>
        <position position="41"/>
    </location>
    <ligand>
        <name>Mn(2+)</name>
        <dbReference type="ChEBI" id="CHEBI:29035"/>
    </ligand>
</feature>
<feature type="binding site" evidence="10">
    <location>
        <position position="121"/>
    </location>
    <ligand>
        <name>Mn(2+)</name>
        <dbReference type="ChEBI" id="CHEBI:29035"/>
    </ligand>
</feature>
<dbReference type="GO" id="GO:0046872">
    <property type="term" value="F:metal ion binding"/>
    <property type="evidence" value="ECO:0007669"/>
    <property type="project" value="UniProtKB-KW"/>
</dbReference>
<keyword evidence="4 10" id="KW-0963">Cytoplasm</keyword>
<sequence length="197" mass="22839">MSDVLGQVSFDSEDLILVDSLDQVIGNASKKQVHLPGGQLHRAFSIFLYANNQQVMLHKRSLEKPLWPNFWTNSCCSHPRTGESYEDAVHRRLKEELGIETPLTRIYQFEYQAHFGSIGSEHELCSVYVGHLKEPVDITPHPNEISQWGWFDLEDVDDWITKAPEEFTPWFLMEWRTLRDEHSDKVAMLTSKRALVV</sequence>
<dbReference type="Gene3D" id="3.90.79.10">
    <property type="entry name" value="Nucleoside Triphosphate Pyrophosphohydrolase"/>
    <property type="match status" value="1"/>
</dbReference>
<evidence type="ECO:0000256" key="5">
    <source>
        <dbReference type="ARBA" id="ARBA00022723"/>
    </source>
</evidence>
<dbReference type="InterPro" id="IPR000086">
    <property type="entry name" value="NUDIX_hydrolase_dom"/>
</dbReference>
<feature type="binding site" evidence="10">
    <location>
        <position position="123"/>
    </location>
    <ligand>
        <name>Mn(2+)</name>
        <dbReference type="ChEBI" id="CHEBI:29035"/>
    </ligand>
</feature>
<dbReference type="NCBIfam" id="TIGR02150">
    <property type="entry name" value="IPP_isom_1"/>
    <property type="match status" value="1"/>
</dbReference>
<reference evidence="13" key="1">
    <citation type="journal article" date="2002" name="Nature">
        <title>Unsuspected diversity among marine aerobic anoxygenic phototrophs.</title>
        <authorList>
            <person name="Beja O."/>
            <person name="Suzuki M.T."/>
            <person name="Heidelberg J.F."/>
            <person name="Nelson W.C."/>
            <person name="Preston C.M."/>
            <person name="Hamada T."/>
            <person name="Eisen J.A."/>
            <person name="Fraser C.M."/>
            <person name="DeLong E.F."/>
        </authorList>
    </citation>
    <scope>NUCLEOTIDE SEQUENCE</scope>
</reference>
<dbReference type="PIRSF" id="PIRSF018427">
    <property type="entry name" value="Isopntndiph_ism"/>
    <property type="match status" value="1"/>
</dbReference>
<dbReference type="InterPro" id="IPR015797">
    <property type="entry name" value="NUDIX_hydrolase-like_dom_sf"/>
</dbReference>
<feature type="binding site" evidence="10">
    <location>
        <position position="34"/>
    </location>
    <ligand>
        <name>Mn(2+)</name>
        <dbReference type="ChEBI" id="CHEBI:29035"/>
    </ligand>
</feature>
<dbReference type="InterPro" id="IPR011876">
    <property type="entry name" value="IsopentenylPP_isomerase_typ1"/>
</dbReference>
<protein>
    <recommendedName>
        <fullName evidence="3 10">Isopentenyl-diphosphate Delta-isomerase</fullName>
        <shortName evidence="10">IPP isomerase</shortName>
        <ecNumber evidence="3 10">5.3.3.2</ecNumber>
    </recommendedName>
    <alternativeName>
        <fullName evidence="10">IPP:DMAPP isomerase</fullName>
    </alternativeName>
    <alternativeName>
        <fullName evidence="10">Isopentenyl pyrophosphate isomerase</fullName>
    </alternativeName>
</protein>
<dbReference type="SUPFAM" id="SSF55811">
    <property type="entry name" value="Nudix"/>
    <property type="match status" value="1"/>
</dbReference>
<comment type="similarity">
    <text evidence="2 10">Belongs to the IPP isomerase type 1 family.</text>
</comment>
<evidence type="ECO:0000256" key="8">
    <source>
        <dbReference type="ARBA" id="ARBA00023229"/>
    </source>
</evidence>
<comment type="subcellular location">
    <subcellularLocation>
        <location evidence="10">Cytoplasm</location>
    </subcellularLocation>
</comment>
<dbReference type="GO" id="GO:0005737">
    <property type="term" value="C:cytoplasm"/>
    <property type="evidence" value="ECO:0007669"/>
    <property type="project" value="UniProtKB-SubCell"/>
</dbReference>
<evidence type="ECO:0000256" key="11">
    <source>
        <dbReference type="PIRSR" id="PIRSR018427-1"/>
    </source>
</evidence>
<feature type="binding site" evidence="10">
    <location>
        <position position="78"/>
    </location>
    <ligand>
        <name>Mn(2+)</name>
        <dbReference type="ChEBI" id="CHEBI:29035"/>
    </ligand>
</feature>
<dbReference type="PANTHER" id="PTHR10885">
    <property type="entry name" value="ISOPENTENYL-DIPHOSPHATE DELTA-ISOMERASE"/>
    <property type="match status" value="1"/>
</dbReference>
<keyword evidence="8 10" id="KW-0414">Isoprene biosynthesis</keyword>
<evidence type="ECO:0000256" key="2">
    <source>
        <dbReference type="ARBA" id="ARBA00007579"/>
    </source>
</evidence>
<comment type="function">
    <text evidence="10">Catalyzes the 1,3-allylic rearrangement of the homoallylic substrate isopentenyl (IPP) to its highly electrophilic allylic isomer, dimethylallyl diphosphate (DMAPP).</text>
</comment>
<dbReference type="PANTHER" id="PTHR10885:SF0">
    <property type="entry name" value="ISOPENTENYL-DIPHOSPHATE DELTA-ISOMERASE"/>
    <property type="match status" value="1"/>
</dbReference>
<dbReference type="Pfam" id="PF00293">
    <property type="entry name" value="NUDIX"/>
    <property type="match status" value="1"/>
</dbReference>
<dbReference type="GO" id="GO:0008299">
    <property type="term" value="P:isoprenoid biosynthetic process"/>
    <property type="evidence" value="ECO:0007669"/>
    <property type="project" value="UniProtKB-UniRule"/>
</dbReference>
<feature type="active site" evidence="10 11">
    <location>
        <position position="123"/>
    </location>
</feature>
<evidence type="ECO:0000259" key="12">
    <source>
        <dbReference type="PROSITE" id="PS51462"/>
    </source>
</evidence>
<name>Q8RTW6_9PROT</name>
<evidence type="ECO:0000256" key="3">
    <source>
        <dbReference type="ARBA" id="ARBA00012057"/>
    </source>
</evidence>
<dbReference type="AlphaFoldDB" id="Q8RTW6"/>
<gene>
    <name evidence="10" type="primary">idi</name>
    <name evidence="13" type="ORF">MBMO_EBAC000-65D09.15</name>
</gene>
<dbReference type="EC" id="5.3.3.2" evidence="3 10"/>
<feature type="domain" description="Nudix hydrolase" evidence="12">
    <location>
        <begin position="39"/>
        <end position="173"/>
    </location>
</feature>
<keyword evidence="6 10" id="KW-0460">Magnesium</keyword>
<dbReference type="GO" id="GO:0050992">
    <property type="term" value="P:dimethylallyl diphosphate biosynthetic process"/>
    <property type="evidence" value="ECO:0007669"/>
    <property type="project" value="UniProtKB-UniRule"/>
</dbReference>
<dbReference type="PROSITE" id="PS51462">
    <property type="entry name" value="NUDIX"/>
    <property type="match status" value="1"/>
</dbReference>
<dbReference type="CDD" id="cd02885">
    <property type="entry name" value="NUDIX_IPP_Isomerase"/>
    <property type="match status" value="1"/>
</dbReference>
<dbReference type="GO" id="GO:0004452">
    <property type="term" value="F:isopentenyl-diphosphate delta-isomerase activity"/>
    <property type="evidence" value="ECO:0007669"/>
    <property type="project" value="UniProtKB-UniRule"/>
</dbReference>